<evidence type="ECO:0000313" key="2">
    <source>
        <dbReference type="Proteomes" id="UP000027135"/>
    </source>
</evidence>
<dbReference type="AlphaFoldDB" id="A0A067QWC3"/>
<dbReference type="Proteomes" id="UP000027135">
    <property type="component" value="Unassembled WGS sequence"/>
</dbReference>
<name>A0A067QWC3_ZOONE</name>
<protein>
    <submittedName>
        <fullName evidence="1">Uncharacterized protein</fullName>
    </submittedName>
</protein>
<organism evidence="1 2">
    <name type="scientific">Zootermopsis nevadensis</name>
    <name type="common">Dampwood termite</name>
    <dbReference type="NCBI Taxonomy" id="136037"/>
    <lineage>
        <taxon>Eukaryota</taxon>
        <taxon>Metazoa</taxon>
        <taxon>Ecdysozoa</taxon>
        <taxon>Arthropoda</taxon>
        <taxon>Hexapoda</taxon>
        <taxon>Insecta</taxon>
        <taxon>Pterygota</taxon>
        <taxon>Neoptera</taxon>
        <taxon>Polyneoptera</taxon>
        <taxon>Dictyoptera</taxon>
        <taxon>Blattodea</taxon>
        <taxon>Blattoidea</taxon>
        <taxon>Termitoidae</taxon>
        <taxon>Termopsidae</taxon>
        <taxon>Zootermopsis</taxon>
    </lineage>
</organism>
<proteinExistence type="predicted"/>
<dbReference type="InParanoid" id="A0A067QWC3"/>
<evidence type="ECO:0000313" key="1">
    <source>
        <dbReference type="EMBL" id="KDR14432.1"/>
    </source>
</evidence>
<keyword evidence="2" id="KW-1185">Reference proteome</keyword>
<gene>
    <name evidence="1" type="ORF">L798_11750</name>
</gene>
<dbReference type="EMBL" id="KK852880">
    <property type="protein sequence ID" value="KDR14432.1"/>
    <property type="molecule type" value="Genomic_DNA"/>
</dbReference>
<accession>A0A067QWC3</accession>
<reference evidence="1 2" key="1">
    <citation type="journal article" date="2014" name="Nat. Commun.">
        <title>Molecular traces of alternative social organization in a termite genome.</title>
        <authorList>
            <person name="Terrapon N."/>
            <person name="Li C."/>
            <person name="Robertson H.M."/>
            <person name="Ji L."/>
            <person name="Meng X."/>
            <person name="Booth W."/>
            <person name="Chen Z."/>
            <person name="Childers C.P."/>
            <person name="Glastad K.M."/>
            <person name="Gokhale K."/>
            <person name="Gowin J."/>
            <person name="Gronenberg W."/>
            <person name="Hermansen R.A."/>
            <person name="Hu H."/>
            <person name="Hunt B.G."/>
            <person name="Huylmans A.K."/>
            <person name="Khalil S.M."/>
            <person name="Mitchell R.D."/>
            <person name="Munoz-Torres M.C."/>
            <person name="Mustard J.A."/>
            <person name="Pan H."/>
            <person name="Reese J.T."/>
            <person name="Scharf M.E."/>
            <person name="Sun F."/>
            <person name="Vogel H."/>
            <person name="Xiao J."/>
            <person name="Yang W."/>
            <person name="Yang Z."/>
            <person name="Yang Z."/>
            <person name="Zhou J."/>
            <person name="Zhu J."/>
            <person name="Brent C.S."/>
            <person name="Elsik C.G."/>
            <person name="Goodisman M.A."/>
            <person name="Liberles D.A."/>
            <person name="Roe R.M."/>
            <person name="Vargo E.L."/>
            <person name="Vilcinskas A."/>
            <person name="Wang J."/>
            <person name="Bornberg-Bauer E."/>
            <person name="Korb J."/>
            <person name="Zhang G."/>
            <person name="Liebig J."/>
        </authorList>
    </citation>
    <scope>NUCLEOTIDE SEQUENCE [LARGE SCALE GENOMIC DNA]</scope>
    <source>
        <tissue evidence="1">Whole organism</tissue>
    </source>
</reference>
<sequence length="108" mass="12372">MSSSNNEFNQTKTSFTAQNDLFYNTLHLRAIHSSALFALPFHTLTSYTTLKADCQSAFKRIQQCLCNNANQQTQQCKHNDKRNKVYATMSINRRNNVNTTMPDTTMSL</sequence>